<dbReference type="SMART" id="SM00448">
    <property type="entry name" value="REC"/>
    <property type="match status" value="1"/>
</dbReference>
<dbReference type="SMART" id="SM00850">
    <property type="entry name" value="LytTR"/>
    <property type="match status" value="1"/>
</dbReference>
<dbReference type="PANTHER" id="PTHR37299">
    <property type="entry name" value="TRANSCRIPTIONAL REGULATOR-RELATED"/>
    <property type="match status" value="1"/>
</dbReference>
<name>A0ABX9WZW9_9FLAO</name>
<dbReference type="GO" id="GO:0003677">
    <property type="term" value="F:DNA binding"/>
    <property type="evidence" value="ECO:0007669"/>
    <property type="project" value="UniProtKB-KW"/>
</dbReference>
<comment type="caution">
    <text evidence="4">The sequence shown here is derived from an EMBL/GenBank/DDBJ whole genome shotgun (WGS) entry which is preliminary data.</text>
</comment>
<protein>
    <submittedName>
        <fullName evidence="4">DNA-binding response regulator</fullName>
    </submittedName>
</protein>
<organism evidence="4 5">
    <name type="scientific">Chryseobacterium cucumeris</name>
    <dbReference type="NCBI Taxonomy" id="1813611"/>
    <lineage>
        <taxon>Bacteria</taxon>
        <taxon>Pseudomonadati</taxon>
        <taxon>Bacteroidota</taxon>
        <taxon>Flavobacteriia</taxon>
        <taxon>Flavobacteriales</taxon>
        <taxon>Weeksellaceae</taxon>
        <taxon>Chryseobacterium group</taxon>
        <taxon>Chryseobacterium</taxon>
    </lineage>
</organism>
<dbReference type="Pfam" id="PF00072">
    <property type="entry name" value="Response_reg"/>
    <property type="match status" value="1"/>
</dbReference>
<feature type="domain" description="Response regulatory" evidence="2">
    <location>
        <begin position="25"/>
        <end position="138"/>
    </location>
</feature>
<proteinExistence type="predicted"/>
<feature type="domain" description="HTH LytTR-type" evidence="3">
    <location>
        <begin position="157"/>
        <end position="260"/>
    </location>
</feature>
<sequence length="262" mass="30230">MRFRKTTDRGHKLNFIYNLMRNKIQACIVDDEQDGRDYIALLMGNEFPEINIEFQASSVEEAYIYLIKNSPDILFLDIQLGDGTTFDLLSNFNEVHSQIIFITAHENFAIQAIKNGATDYLLKPIKKIDFIIAVNKALDNIKKIQTPNHPLLKDNKIVLSTLQGFKLVEISNIIRCEADSSYTLFYLADKSKIMVSRTLHEFEPILMEHHFFRIHHKHLININHLQEYIKGRGGQVVMSDGSVLDVSYRKKNDFLSTIGKPE</sequence>
<dbReference type="Proteomes" id="UP000281899">
    <property type="component" value="Unassembled WGS sequence"/>
</dbReference>
<evidence type="ECO:0000313" key="5">
    <source>
        <dbReference type="Proteomes" id="UP000281899"/>
    </source>
</evidence>
<dbReference type="PANTHER" id="PTHR37299:SF1">
    <property type="entry name" value="STAGE 0 SPORULATION PROTEIN A HOMOLOG"/>
    <property type="match status" value="1"/>
</dbReference>
<evidence type="ECO:0000259" key="3">
    <source>
        <dbReference type="PROSITE" id="PS50930"/>
    </source>
</evidence>
<accession>A0ABX9WZW9</accession>
<dbReference type="SUPFAM" id="SSF52172">
    <property type="entry name" value="CheY-like"/>
    <property type="match status" value="1"/>
</dbReference>
<keyword evidence="4" id="KW-0238">DNA-binding</keyword>
<dbReference type="InterPro" id="IPR046947">
    <property type="entry name" value="LytR-like"/>
</dbReference>
<evidence type="ECO:0000259" key="2">
    <source>
        <dbReference type="PROSITE" id="PS50110"/>
    </source>
</evidence>
<evidence type="ECO:0000256" key="1">
    <source>
        <dbReference type="PROSITE-ProRule" id="PRU00169"/>
    </source>
</evidence>
<dbReference type="PROSITE" id="PS50110">
    <property type="entry name" value="RESPONSE_REGULATORY"/>
    <property type="match status" value="1"/>
</dbReference>
<feature type="modified residue" description="4-aspartylphosphate" evidence="1">
    <location>
        <position position="77"/>
    </location>
</feature>
<dbReference type="InterPro" id="IPR001789">
    <property type="entry name" value="Sig_transdc_resp-reg_receiver"/>
</dbReference>
<gene>
    <name evidence="4" type="ORF">EGI15_22625</name>
</gene>
<dbReference type="Pfam" id="PF04397">
    <property type="entry name" value="LytTR"/>
    <property type="match status" value="1"/>
</dbReference>
<dbReference type="InterPro" id="IPR011006">
    <property type="entry name" value="CheY-like_superfamily"/>
</dbReference>
<dbReference type="InterPro" id="IPR007492">
    <property type="entry name" value="LytTR_DNA-bd_dom"/>
</dbReference>
<reference evidence="4 5" key="1">
    <citation type="submission" date="2018-11" db="EMBL/GenBank/DDBJ databases">
        <title>Proposal to divide the Flavobacteriaceae and reorganize its genera based on Amino Acid Identity values calculated from whole genome sequences.</title>
        <authorList>
            <person name="Nicholson A.C."/>
            <person name="Gulvik C.A."/>
            <person name="Whitney A.M."/>
            <person name="Humrighouse B.W."/>
            <person name="Bell M."/>
            <person name="Holmes B."/>
            <person name="Steigerwalt A."/>
            <person name="Villarma A."/>
            <person name="Sheth M."/>
            <person name="Batra D."/>
            <person name="Pryor J."/>
            <person name="Bernardet J.-F."/>
            <person name="Hugo C."/>
            <person name="Kampfer P."/>
            <person name="Newman J."/>
            <person name="Mcquiston J.R."/>
        </authorList>
    </citation>
    <scope>NUCLEOTIDE SEQUENCE [LARGE SCALE GENOMIC DNA]</scope>
    <source>
        <strain evidence="4 5">G0235</strain>
    </source>
</reference>
<dbReference type="PROSITE" id="PS50930">
    <property type="entry name" value="HTH_LYTTR"/>
    <property type="match status" value="1"/>
</dbReference>
<dbReference type="Gene3D" id="2.40.50.1020">
    <property type="entry name" value="LytTr DNA-binding domain"/>
    <property type="match status" value="1"/>
</dbReference>
<keyword evidence="5" id="KW-1185">Reference proteome</keyword>
<dbReference type="Gene3D" id="3.40.50.2300">
    <property type="match status" value="1"/>
</dbReference>
<dbReference type="EMBL" id="RJTW01000012">
    <property type="protein sequence ID" value="ROH86636.1"/>
    <property type="molecule type" value="Genomic_DNA"/>
</dbReference>
<keyword evidence="1" id="KW-0597">Phosphoprotein</keyword>
<evidence type="ECO:0000313" key="4">
    <source>
        <dbReference type="EMBL" id="ROH86636.1"/>
    </source>
</evidence>